<proteinExistence type="predicted"/>
<dbReference type="Gene3D" id="1.10.287.70">
    <property type="match status" value="1"/>
</dbReference>
<sequence length="291" mass="32099">MDVVLTVVGIAIILFGLMDMFHTLLHPSGQGRLSGLVLSGAWRLSKMTGHRLGSVVGPGTMVAVILLWVALQGVGWALIYYPHIPDGFMYSPGVDPADYPDLHEALYVSFVTLSTLGYGDVVATDTWIRFASPLEALTGFALLTAALTWFTQIYPPLTRRRALALELKGLADTGYAEAIREMDAATVSRVLDTLTAEVVEVRLDFTHHTEGFYFREQSPDLALSRQLRYALRLRDAALDRQEAAVRLSAQQLSLALDQLGDELRESFLHTGDTLEKIFDAYATEHGQSTRT</sequence>
<dbReference type="Pfam" id="PF07885">
    <property type="entry name" value="Ion_trans_2"/>
    <property type="match status" value="1"/>
</dbReference>
<protein>
    <submittedName>
        <fullName evidence="3">Ion channel</fullName>
    </submittedName>
</protein>
<organism evidence="3 4">
    <name type="scientific">Arthrobacter subterraneus</name>
    <dbReference type="NCBI Taxonomy" id="335973"/>
    <lineage>
        <taxon>Bacteria</taxon>
        <taxon>Bacillati</taxon>
        <taxon>Actinomycetota</taxon>
        <taxon>Actinomycetes</taxon>
        <taxon>Micrococcales</taxon>
        <taxon>Micrococcaceae</taxon>
        <taxon>Arthrobacter</taxon>
    </lineage>
</organism>
<dbReference type="RefSeq" id="WP_090588253.1">
    <property type="nucleotide sequence ID" value="NZ_FNDT01000028.1"/>
</dbReference>
<dbReference type="EMBL" id="FNDT01000028">
    <property type="protein sequence ID" value="SDI85762.1"/>
    <property type="molecule type" value="Genomic_DNA"/>
</dbReference>
<dbReference type="AlphaFoldDB" id="A0A1G8NZT2"/>
<dbReference type="Proteomes" id="UP000199258">
    <property type="component" value="Unassembled WGS sequence"/>
</dbReference>
<evidence type="ECO:0000313" key="3">
    <source>
        <dbReference type="EMBL" id="SDI85762.1"/>
    </source>
</evidence>
<dbReference type="InterPro" id="IPR013099">
    <property type="entry name" value="K_chnl_dom"/>
</dbReference>
<name>A0A1G8NZT2_9MICC</name>
<keyword evidence="4" id="KW-1185">Reference proteome</keyword>
<evidence type="ECO:0000313" key="4">
    <source>
        <dbReference type="Proteomes" id="UP000199258"/>
    </source>
</evidence>
<gene>
    <name evidence="3" type="ORF">SAMN04488693_1283</name>
</gene>
<feature type="transmembrane region" description="Helical" evidence="1">
    <location>
        <begin position="136"/>
        <end position="154"/>
    </location>
</feature>
<keyword evidence="1" id="KW-1133">Transmembrane helix</keyword>
<dbReference type="STRING" id="335973.SAMN04488693_1283"/>
<dbReference type="OrthoDB" id="8477930at2"/>
<keyword evidence="1" id="KW-0472">Membrane</keyword>
<evidence type="ECO:0000259" key="2">
    <source>
        <dbReference type="Pfam" id="PF07885"/>
    </source>
</evidence>
<feature type="transmembrane region" description="Helical" evidence="1">
    <location>
        <begin position="52"/>
        <end position="81"/>
    </location>
</feature>
<evidence type="ECO:0000256" key="1">
    <source>
        <dbReference type="SAM" id="Phobius"/>
    </source>
</evidence>
<accession>A0A1G8NZT2</accession>
<feature type="transmembrane region" description="Helical" evidence="1">
    <location>
        <begin position="6"/>
        <end position="25"/>
    </location>
</feature>
<reference evidence="3 4" key="1">
    <citation type="submission" date="2016-10" db="EMBL/GenBank/DDBJ databases">
        <authorList>
            <person name="de Groot N.N."/>
        </authorList>
    </citation>
    <scope>NUCLEOTIDE SEQUENCE [LARGE SCALE GENOMIC DNA]</scope>
    <source>
        <strain evidence="3 4">NP_1H</strain>
    </source>
</reference>
<feature type="domain" description="Potassium channel" evidence="2">
    <location>
        <begin position="101"/>
        <end position="152"/>
    </location>
</feature>
<keyword evidence="1" id="KW-0812">Transmembrane</keyword>
<dbReference type="SUPFAM" id="SSF81324">
    <property type="entry name" value="Voltage-gated potassium channels"/>
    <property type="match status" value="1"/>
</dbReference>